<dbReference type="EMBL" id="AAVN02000006">
    <property type="protein sequence ID" value="EBA39275.1"/>
    <property type="molecule type" value="Genomic_DNA"/>
</dbReference>
<reference evidence="2 4" key="1">
    <citation type="submission" date="2007-01" db="EMBL/GenBank/DDBJ databases">
        <title>Draft genome sequence of Collinsella aerofaciens (ATCC 25986).</title>
        <authorList>
            <person name="Sudarsanam P."/>
            <person name="Ley R."/>
            <person name="Guruge J."/>
            <person name="Turnbaugh P.J."/>
            <person name="Mahowald M."/>
            <person name="Liep D."/>
            <person name="Gordon J."/>
        </authorList>
    </citation>
    <scope>NUCLEOTIDE SEQUENCE [LARGE SCALE GENOMIC DNA]</scope>
    <source>
        <strain evidence="2">ATCC 25986</strain>
        <strain evidence="4">ATCC 25986 / DSM 3979 / JCM 10188 / KCTC 3647 / NCTC 11838 / VPI 1003</strain>
    </source>
</reference>
<accession>A4EAV8</accession>
<evidence type="ECO:0000313" key="3">
    <source>
        <dbReference type="EMBL" id="QIA33501.1"/>
    </source>
</evidence>
<proteinExistence type="predicted"/>
<feature type="transmembrane region" description="Helical" evidence="1">
    <location>
        <begin position="12"/>
        <end position="31"/>
    </location>
</feature>
<protein>
    <submittedName>
        <fullName evidence="2">Uncharacterized protein</fullName>
    </submittedName>
</protein>
<sequence>MNKTLKAAKENIDLLITIAGAVGFGSIAAMAEDVRMVVAEHPASCLLLTGAAAMLGYATARVVSARSSWAKRRRMDDRLSAVFLGMSRRRKELVSRALDEGSVSLSPLDADALALCELGIFGTPPVGSMLTATDFSIRPAVVRAIAGHRSEWLA</sequence>
<dbReference type="Proteomes" id="UP000002979">
    <property type="component" value="Unassembled WGS sequence"/>
</dbReference>
<evidence type="ECO:0000256" key="1">
    <source>
        <dbReference type="SAM" id="Phobius"/>
    </source>
</evidence>
<organism evidence="2 4">
    <name type="scientific">Collinsella aerofaciens (strain ATCC 25986 / DSM 3979 / JCM 10188 / KCTC 3647 / NCTC 11838 / VPI 1003)</name>
    <dbReference type="NCBI Taxonomy" id="411903"/>
    <lineage>
        <taxon>Bacteria</taxon>
        <taxon>Bacillati</taxon>
        <taxon>Actinomycetota</taxon>
        <taxon>Coriobacteriia</taxon>
        <taxon>Coriobacteriales</taxon>
        <taxon>Coriobacteriaceae</taxon>
        <taxon>Collinsella</taxon>
    </lineage>
</organism>
<keyword evidence="1" id="KW-1133">Transmembrane helix</keyword>
<keyword evidence="1" id="KW-0812">Transmembrane</keyword>
<keyword evidence="1" id="KW-0472">Membrane</keyword>
<evidence type="ECO:0000313" key="5">
    <source>
        <dbReference type="Proteomes" id="UP000464211"/>
    </source>
</evidence>
<name>A4EAV8_COLAA</name>
<evidence type="ECO:0000313" key="4">
    <source>
        <dbReference type="Proteomes" id="UP000002979"/>
    </source>
</evidence>
<reference evidence="2 4" key="2">
    <citation type="submission" date="2007-04" db="EMBL/GenBank/DDBJ databases">
        <authorList>
            <person name="Fulton L."/>
            <person name="Clifton S."/>
            <person name="Fulton B."/>
            <person name="Xu J."/>
            <person name="Minx P."/>
            <person name="Mardis E.R."/>
            <person name="Wilson R.K."/>
        </authorList>
    </citation>
    <scope>NUCLEOTIDE SEQUENCE [LARGE SCALE GENOMIC DNA]</scope>
    <source>
        <strain evidence="2">ATCC 25986</strain>
        <strain evidence="4">ATCC 25986 / DSM 3979 / JCM 10188 / KCTC 3647 / NCTC 11838 / VPI 1003</strain>
    </source>
</reference>
<evidence type="ECO:0000313" key="2">
    <source>
        <dbReference type="EMBL" id="EBA39275.1"/>
    </source>
</evidence>
<dbReference type="GeneID" id="92849578"/>
<feature type="transmembrane region" description="Helical" evidence="1">
    <location>
        <begin position="43"/>
        <end position="64"/>
    </location>
</feature>
<dbReference type="Proteomes" id="UP000464211">
    <property type="component" value="Chromosome"/>
</dbReference>
<dbReference type="AlphaFoldDB" id="A4EAV8"/>
<dbReference type="EMBL" id="CP048433">
    <property type="protein sequence ID" value="QIA33501.1"/>
    <property type="molecule type" value="Genomic_DNA"/>
</dbReference>
<gene>
    <name evidence="2" type="ORF">COLAER_01570</name>
    <name evidence="3" type="ORF">GXM19_04015</name>
</gene>
<reference evidence="3 5" key="3">
    <citation type="submission" date="2020-01" db="EMBL/GenBank/DDBJ databases">
        <title>Complete genome sequence of Collinsella aerofaciens JCM 10188(T).</title>
        <authorList>
            <person name="Tourlousse D.M."/>
            <person name="Sakamoto M."/>
            <person name="Miura T."/>
            <person name="Narita K."/>
            <person name="Ohashi A."/>
            <person name="Uchino Y."/>
            <person name="Yamazoe A."/>
            <person name="Kameyama K."/>
            <person name="Terauchi J."/>
            <person name="Ohkuma M."/>
            <person name="Kawasaki H."/>
            <person name="Sekiguchi Y."/>
        </authorList>
    </citation>
    <scope>NUCLEOTIDE SEQUENCE [LARGE SCALE GENOMIC DNA]</scope>
    <source>
        <strain evidence="3 5">JCM 10188</strain>
    </source>
</reference>
<dbReference type="RefSeq" id="WP_006235495.1">
    <property type="nucleotide sequence ID" value="NZ_AAVN02000006.1"/>
</dbReference>